<keyword evidence="4" id="KW-0963">Cytoplasm</keyword>
<evidence type="ECO:0000256" key="3">
    <source>
        <dbReference type="ARBA" id="ARBA00023186"/>
    </source>
</evidence>
<evidence type="ECO:0000256" key="1">
    <source>
        <dbReference type="ARBA" id="ARBA00007177"/>
    </source>
</evidence>
<dbReference type="Proteomes" id="UP000634530">
    <property type="component" value="Chromosome"/>
</dbReference>
<dbReference type="PANTHER" id="PTHR33643:SF1">
    <property type="entry name" value="UREASE ACCESSORY PROTEIN D"/>
    <property type="match status" value="1"/>
</dbReference>
<comment type="function">
    <text evidence="4">Required for maturation of urease via the functional incorporation of the urease nickel metallocenter.</text>
</comment>
<keyword evidence="2 4" id="KW-0996">Nickel insertion</keyword>
<comment type="subunit">
    <text evidence="4">UreD, UreF and UreG form a complex that acts as a GTP-hydrolysis-dependent molecular chaperone, activating the urease apoprotein by helping to assemble the nickel containing metallocenter of UreC. The UreE protein probably delivers the nickel.</text>
</comment>
<evidence type="ECO:0000313" key="6">
    <source>
        <dbReference type="Proteomes" id="UP000634530"/>
    </source>
</evidence>
<dbReference type="KEGG" id="pvw:HU752_003900"/>
<dbReference type="InterPro" id="IPR002669">
    <property type="entry name" value="UreD"/>
</dbReference>
<dbReference type="PANTHER" id="PTHR33643">
    <property type="entry name" value="UREASE ACCESSORY PROTEIN D"/>
    <property type="match status" value="1"/>
</dbReference>
<evidence type="ECO:0000256" key="2">
    <source>
        <dbReference type="ARBA" id="ARBA00022988"/>
    </source>
</evidence>
<organism evidence="5 6">
    <name type="scientific">Pseudomonas vanderleydeniana</name>
    <dbReference type="NCBI Taxonomy" id="2745495"/>
    <lineage>
        <taxon>Bacteria</taxon>
        <taxon>Pseudomonadati</taxon>
        <taxon>Pseudomonadota</taxon>
        <taxon>Gammaproteobacteria</taxon>
        <taxon>Pseudomonadales</taxon>
        <taxon>Pseudomonadaceae</taxon>
        <taxon>Pseudomonas</taxon>
    </lineage>
</organism>
<reference evidence="5 6" key="1">
    <citation type="journal article" date="2020" name="Microorganisms">
        <title>Reliable Identification of Environmental Pseudomonas Isolates Using the rpoD Gene.</title>
        <authorList>
            <consortium name="The Broad Institute Genome Sequencing Platform"/>
            <person name="Girard L."/>
            <person name="Lood C."/>
            <person name="Rokni-Zadeh H."/>
            <person name="van Noort V."/>
            <person name="Lavigne R."/>
            <person name="De Mot R."/>
        </authorList>
    </citation>
    <scope>NUCLEOTIDE SEQUENCE [LARGE SCALE GENOMIC DNA]</scope>
    <source>
        <strain evidence="5 6">RW8P3</strain>
    </source>
</reference>
<dbReference type="AlphaFoldDB" id="A0A9E6PMI0"/>
<dbReference type="Pfam" id="PF01774">
    <property type="entry name" value="UreD"/>
    <property type="match status" value="1"/>
</dbReference>
<sequence>MTSSANNALFTPSWHAELELGYARFGDTTRPVRRRHLGPLRVQKHLYAEGPEICQHIIVHPPGGIAGGDRLDISASVERDAWAQLTSPGAAKWYRANGPAYQSLRLRVGAGATLEWLPQETIVFSAAQAELETLVELEGDARLFYWDMVALGRPASGERFDLGHFQSHLDIRRDGKPLWHERQRILGNDGLLDSPIGLDGQPVFATLLVTGEIDSDLLERCRNLPTPVRGDLSQLPGLLVARCLAGQALHARAWLIALWQLLRPALLGREAVPPRIWNT</sequence>
<name>A0A9E6PMI0_9PSED</name>
<evidence type="ECO:0000256" key="4">
    <source>
        <dbReference type="HAMAP-Rule" id="MF_01384"/>
    </source>
</evidence>
<gene>
    <name evidence="4" type="primary">ureD</name>
    <name evidence="5" type="ORF">HU752_003900</name>
</gene>
<protein>
    <recommendedName>
        <fullName evidence="4">Urease accessory protein UreD</fullName>
    </recommendedName>
</protein>
<comment type="similarity">
    <text evidence="1 4">Belongs to the UreD family.</text>
</comment>
<dbReference type="HAMAP" id="MF_01384">
    <property type="entry name" value="UreD"/>
    <property type="match status" value="1"/>
</dbReference>
<keyword evidence="6" id="KW-1185">Reference proteome</keyword>
<dbReference type="EMBL" id="CP077093">
    <property type="protein sequence ID" value="QXI29121.1"/>
    <property type="molecule type" value="Genomic_DNA"/>
</dbReference>
<accession>A0A9E6PMI0</accession>
<comment type="subcellular location">
    <subcellularLocation>
        <location evidence="4">Cytoplasm</location>
    </subcellularLocation>
</comment>
<keyword evidence="3 4" id="KW-0143">Chaperone</keyword>
<dbReference type="GO" id="GO:0005737">
    <property type="term" value="C:cytoplasm"/>
    <property type="evidence" value="ECO:0007669"/>
    <property type="project" value="UniProtKB-SubCell"/>
</dbReference>
<evidence type="ECO:0000313" key="5">
    <source>
        <dbReference type="EMBL" id="QXI29121.1"/>
    </source>
</evidence>
<reference evidence="5 6" key="2">
    <citation type="journal article" date="2021" name="Microorganisms">
        <title>The Ever-Expanding Pseudomonas Genus: Description of 43 New Species and Partition of the Pseudomonas putida Group.</title>
        <authorList>
            <person name="Girard L."/>
            <person name="Lood C."/>
            <person name="Hofte M."/>
            <person name="Vandamme P."/>
            <person name="Rokni-Zadeh H."/>
            <person name="van Noort V."/>
            <person name="Lavigne R."/>
            <person name="De Mot R."/>
        </authorList>
    </citation>
    <scope>NUCLEOTIDE SEQUENCE [LARGE SCALE GENOMIC DNA]</scope>
    <source>
        <strain evidence="5 6">RW8P3</strain>
    </source>
</reference>
<dbReference type="GO" id="GO:0016151">
    <property type="term" value="F:nickel cation binding"/>
    <property type="evidence" value="ECO:0007669"/>
    <property type="project" value="UniProtKB-UniRule"/>
</dbReference>
<proteinExistence type="inferred from homology"/>
<dbReference type="RefSeq" id="WP_186685667.1">
    <property type="nucleotide sequence ID" value="NZ_CP077093.1"/>
</dbReference>